<dbReference type="EMBL" id="CTEN01000003">
    <property type="protein sequence ID" value="CQR25172.1"/>
    <property type="molecule type" value="Genomic_DNA"/>
</dbReference>
<evidence type="ECO:0000313" key="2">
    <source>
        <dbReference type="EMBL" id="CQR25172.1"/>
    </source>
</evidence>
<evidence type="ECO:0000256" key="1">
    <source>
        <dbReference type="SAM" id="MobiDB-lite"/>
    </source>
</evidence>
<keyword evidence="3" id="KW-1185">Reference proteome</keyword>
<protein>
    <submittedName>
        <fullName evidence="2">Uncharacterized protein</fullName>
    </submittedName>
</protein>
<accession>A0A0E4CSY9</accession>
<name>A0A0E4CSY9_9STRE</name>
<reference evidence="3" key="1">
    <citation type="submission" date="2015-03" db="EMBL/GenBank/DDBJ databases">
        <authorList>
            <person name="Urmite Genomes"/>
        </authorList>
    </citation>
    <scope>NUCLEOTIDE SEQUENCE [LARGE SCALE GENOMIC DNA]</scope>
    <source>
        <strain evidence="3">FF10</strain>
    </source>
</reference>
<dbReference type="RefSeq" id="WP_176694250.1">
    <property type="nucleotide sequence ID" value="NZ_CTEN01000003.1"/>
</dbReference>
<proteinExistence type="predicted"/>
<dbReference type="AlphaFoldDB" id="A0A0E4CSY9"/>
<sequence length="53" mass="5523">MTKENQVSSAEELPIKNIESEKILQETDADSGATEGYLGQVVSPDALSGASAI</sequence>
<feature type="region of interest" description="Disordered" evidence="1">
    <location>
        <begin position="1"/>
        <end position="41"/>
    </location>
</feature>
<gene>
    <name evidence="2" type="ORF">BN1356_01515</name>
</gene>
<dbReference type="Proteomes" id="UP000198604">
    <property type="component" value="Unassembled WGS sequence"/>
</dbReference>
<dbReference type="STRING" id="1608583.BN1356_01515"/>
<organism evidence="2 3">
    <name type="scientific">Streptococcus varani</name>
    <dbReference type="NCBI Taxonomy" id="1608583"/>
    <lineage>
        <taxon>Bacteria</taxon>
        <taxon>Bacillati</taxon>
        <taxon>Bacillota</taxon>
        <taxon>Bacilli</taxon>
        <taxon>Lactobacillales</taxon>
        <taxon>Streptococcaceae</taxon>
        <taxon>Streptococcus</taxon>
    </lineage>
</organism>
<evidence type="ECO:0000313" key="3">
    <source>
        <dbReference type="Proteomes" id="UP000198604"/>
    </source>
</evidence>